<name>A0A1E4TXC0_PACTA</name>
<proteinExistence type="predicted"/>
<reference evidence="5" key="1">
    <citation type="submission" date="2016-05" db="EMBL/GenBank/DDBJ databases">
        <title>Comparative genomics of biotechnologically important yeasts.</title>
        <authorList>
            <consortium name="DOE Joint Genome Institute"/>
            <person name="Riley R."/>
            <person name="Haridas S."/>
            <person name="Wolfe K.H."/>
            <person name="Lopes M.R."/>
            <person name="Hittinger C.T."/>
            <person name="Goker M."/>
            <person name="Salamov A."/>
            <person name="Wisecaver J."/>
            <person name="Long T.M."/>
            <person name="Aerts A.L."/>
            <person name="Barry K."/>
            <person name="Choi C."/>
            <person name="Clum A."/>
            <person name="Coughlan A.Y."/>
            <person name="Deshpande S."/>
            <person name="Douglass A.P."/>
            <person name="Hanson S.J."/>
            <person name="Klenk H.-P."/>
            <person name="Labutti K."/>
            <person name="Lapidus A."/>
            <person name="Lindquist E."/>
            <person name="Lipzen A."/>
            <person name="Meier-Kolthoff J.P."/>
            <person name="Ohm R.A."/>
            <person name="Otillar R.P."/>
            <person name="Pangilinan J."/>
            <person name="Peng Y."/>
            <person name="Rokas A."/>
            <person name="Rosa C.A."/>
            <person name="Scheuner C."/>
            <person name="Sibirny A.A."/>
            <person name="Slot J.C."/>
            <person name="Stielow J.B."/>
            <person name="Sun H."/>
            <person name="Kurtzman C.P."/>
            <person name="Blackwell M."/>
            <person name="Grigoriev I.V."/>
            <person name="Jeffries T.W."/>
        </authorList>
    </citation>
    <scope>NUCLEOTIDE SEQUENCE [LARGE SCALE GENOMIC DNA]</scope>
    <source>
        <strain evidence="5">NRRL Y-2460</strain>
    </source>
</reference>
<protein>
    <recommendedName>
        <fullName evidence="6">U6 small nuclear RNA (adenine-(43)-N(6))-methyltransferase</fullName>
    </recommendedName>
</protein>
<dbReference type="PANTHER" id="PTHR13393">
    <property type="entry name" value="SAM-DEPENDENT METHYLTRANSFERASE"/>
    <property type="match status" value="1"/>
</dbReference>
<keyword evidence="5" id="KW-1185">Reference proteome</keyword>
<gene>
    <name evidence="4" type="ORF">PACTADRAFT_2601</name>
</gene>
<feature type="region of interest" description="Disordered" evidence="3">
    <location>
        <begin position="367"/>
        <end position="387"/>
    </location>
</feature>
<dbReference type="SUPFAM" id="SSF53335">
    <property type="entry name" value="S-adenosyl-L-methionine-dependent methyltransferases"/>
    <property type="match status" value="1"/>
</dbReference>
<sequence length="443" mass="52305">MSSYYDIDFTELSLRYPELSRHFIADTNKYDLNSNDAIIDLTKAILDYKFNLKINLNKNKLCPRIPNRLEYLKFIKELPLQSKQNDELYIIDVGTGHSVIYPLLGCRFFQNCKFIGTDIDQSSIQEAIENVKLNNLDNRIKIYLNLANDDFFNLSKYGLMTNVNDVNNNIITICNPPFYSSLQEIEAKKTAKFQIKKYYSPITQNEFVTIGGEYHFIVKMINESLQLKNKITWYTSLVGNFSNLELLVKYLKQNNIPNYFVKALLPSNKFKNNKVTQRWIIGWCFHGLKIRNSIIYKNSPNLKKFNQINEFNIPLNSYWDLNQLIETSLNKLNYKGELYRIDDSKLEIQFPGNVWSRTFRRKFETHVNNRHPNDNDHNDNNDDDKDVHRGAVKRTKLQLANDQDFTIFLIEMRKNSITIFWKYGFNYKIFESFCGFIKRLVDG</sequence>
<accession>A0A1E4TXC0</accession>
<evidence type="ECO:0000313" key="5">
    <source>
        <dbReference type="Proteomes" id="UP000094236"/>
    </source>
</evidence>
<dbReference type="InterPro" id="IPR010286">
    <property type="entry name" value="METTL16/RlmF"/>
</dbReference>
<evidence type="ECO:0000256" key="2">
    <source>
        <dbReference type="ARBA" id="ARBA00022679"/>
    </source>
</evidence>
<evidence type="ECO:0000313" key="4">
    <source>
        <dbReference type="EMBL" id="ODV96308.1"/>
    </source>
</evidence>
<dbReference type="Gene3D" id="3.40.50.150">
    <property type="entry name" value="Vaccinia Virus protein VP39"/>
    <property type="match status" value="1"/>
</dbReference>
<dbReference type="Pfam" id="PF05971">
    <property type="entry name" value="Methyltransf_10"/>
    <property type="match status" value="1"/>
</dbReference>
<evidence type="ECO:0008006" key="6">
    <source>
        <dbReference type="Google" id="ProtNLM"/>
    </source>
</evidence>
<dbReference type="AlphaFoldDB" id="A0A1E4TXC0"/>
<dbReference type="EMBL" id="KV454013">
    <property type="protein sequence ID" value="ODV96308.1"/>
    <property type="molecule type" value="Genomic_DNA"/>
</dbReference>
<evidence type="ECO:0000256" key="3">
    <source>
        <dbReference type="SAM" id="MobiDB-lite"/>
    </source>
</evidence>
<keyword evidence="2" id="KW-0808">Transferase</keyword>
<dbReference type="PANTHER" id="PTHR13393:SF0">
    <property type="entry name" value="RNA N6-ADENOSINE-METHYLTRANSFERASE METTL16"/>
    <property type="match status" value="1"/>
</dbReference>
<dbReference type="InterPro" id="IPR029063">
    <property type="entry name" value="SAM-dependent_MTases_sf"/>
</dbReference>
<organism evidence="4 5">
    <name type="scientific">Pachysolen tannophilus NRRL Y-2460</name>
    <dbReference type="NCBI Taxonomy" id="669874"/>
    <lineage>
        <taxon>Eukaryota</taxon>
        <taxon>Fungi</taxon>
        <taxon>Dikarya</taxon>
        <taxon>Ascomycota</taxon>
        <taxon>Saccharomycotina</taxon>
        <taxon>Pichiomycetes</taxon>
        <taxon>Pachysolenaceae</taxon>
        <taxon>Pachysolen</taxon>
    </lineage>
</organism>
<dbReference type="GO" id="GO:0070475">
    <property type="term" value="P:rRNA base methylation"/>
    <property type="evidence" value="ECO:0007669"/>
    <property type="project" value="TreeGrafter"/>
</dbReference>
<dbReference type="GO" id="GO:0008168">
    <property type="term" value="F:methyltransferase activity"/>
    <property type="evidence" value="ECO:0007669"/>
    <property type="project" value="UniProtKB-KW"/>
</dbReference>
<dbReference type="STRING" id="669874.A0A1E4TXC0"/>
<keyword evidence="1" id="KW-0489">Methyltransferase</keyword>
<dbReference type="GO" id="GO:0005634">
    <property type="term" value="C:nucleus"/>
    <property type="evidence" value="ECO:0007669"/>
    <property type="project" value="TreeGrafter"/>
</dbReference>
<evidence type="ECO:0000256" key="1">
    <source>
        <dbReference type="ARBA" id="ARBA00022603"/>
    </source>
</evidence>
<dbReference type="Proteomes" id="UP000094236">
    <property type="component" value="Unassembled WGS sequence"/>
</dbReference>
<dbReference type="OrthoDB" id="514248at2759"/>